<feature type="region of interest" description="Disordered" evidence="1">
    <location>
        <begin position="1"/>
        <end position="53"/>
    </location>
</feature>
<dbReference type="Gene3D" id="3.40.50.1000">
    <property type="entry name" value="HAD superfamily/HAD-like"/>
    <property type="match status" value="1"/>
</dbReference>
<dbReference type="EC" id="3.1.3.18" evidence="2"/>
<dbReference type="InterPro" id="IPR023198">
    <property type="entry name" value="PGP-like_dom2"/>
</dbReference>
<dbReference type="SUPFAM" id="SSF56784">
    <property type="entry name" value="HAD-like"/>
    <property type="match status" value="1"/>
</dbReference>
<keyword evidence="2" id="KW-0378">Hydrolase</keyword>
<dbReference type="RefSeq" id="WP_229685716.1">
    <property type="nucleotide sequence ID" value="NZ_BMMB01000004.1"/>
</dbReference>
<protein>
    <submittedName>
        <fullName evidence="2">Phosphoglycolate phosphatase</fullName>
        <ecNumber evidence="2">3.1.3.18</ecNumber>
    </submittedName>
</protein>
<comment type="caution">
    <text evidence="2">The sequence shown here is derived from an EMBL/GenBank/DDBJ whole genome shotgun (WGS) entry which is preliminary data.</text>
</comment>
<dbReference type="Pfam" id="PF00702">
    <property type="entry name" value="Hydrolase"/>
    <property type="match status" value="1"/>
</dbReference>
<dbReference type="PANTHER" id="PTHR43434">
    <property type="entry name" value="PHOSPHOGLYCOLATE PHOSPHATASE"/>
    <property type="match status" value="1"/>
</dbReference>
<reference evidence="2 3" key="1">
    <citation type="submission" date="2023-07" db="EMBL/GenBank/DDBJ databases">
        <title>Genomic Encyclopedia of Type Strains, Phase IV (KMG-IV): sequencing the most valuable type-strain genomes for metagenomic binning, comparative biology and taxonomic classification.</title>
        <authorList>
            <person name="Goeker M."/>
        </authorList>
    </citation>
    <scope>NUCLEOTIDE SEQUENCE [LARGE SCALE GENOMIC DNA]</scope>
    <source>
        <strain evidence="2 3">DSM 22170</strain>
    </source>
</reference>
<dbReference type="GO" id="GO:0008967">
    <property type="term" value="F:phosphoglycolate phosphatase activity"/>
    <property type="evidence" value="ECO:0007669"/>
    <property type="project" value="UniProtKB-EC"/>
</dbReference>
<dbReference type="SFLD" id="SFLDG01129">
    <property type="entry name" value="C1.5:_HAD__Beta-PGM__Phosphata"/>
    <property type="match status" value="1"/>
</dbReference>
<dbReference type="PRINTS" id="PR00413">
    <property type="entry name" value="HADHALOGNASE"/>
</dbReference>
<dbReference type="NCBIfam" id="TIGR01509">
    <property type="entry name" value="HAD-SF-IA-v3"/>
    <property type="match status" value="1"/>
</dbReference>
<feature type="compositionally biased region" description="Basic and acidic residues" evidence="1">
    <location>
        <begin position="23"/>
        <end position="35"/>
    </location>
</feature>
<evidence type="ECO:0000313" key="3">
    <source>
        <dbReference type="Proteomes" id="UP001185028"/>
    </source>
</evidence>
<keyword evidence="3" id="KW-1185">Reference proteome</keyword>
<evidence type="ECO:0000256" key="1">
    <source>
        <dbReference type="SAM" id="MobiDB-lite"/>
    </source>
</evidence>
<dbReference type="InterPro" id="IPR050155">
    <property type="entry name" value="HAD-like_hydrolase_sf"/>
</dbReference>
<dbReference type="InterPro" id="IPR006439">
    <property type="entry name" value="HAD-SF_hydro_IA"/>
</dbReference>
<dbReference type="PANTHER" id="PTHR43434:SF1">
    <property type="entry name" value="PHOSPHOGLYCOLATE PHOSPHATASE"/>
    <property type="match status" value="1"/>
</dbReference>
<dbReference type="NCBIfam" id="TIGR01549">
    <property type="entry name" value="HAD-SF-IA-v1"/>
    <property type="match status" value="1"/>
</dbReference>
<dbReference type="InterPro" id="IPR036412">
    <property type="entry name" value="HAD-like_sf"/>
</dbReference>
<name>A0ABU1IXQ7_9BACL</name>
<dbReference type="SFLD" id="SFLDS00003">
    <property type="entry name" value="Haloacid_Dehalogenase"/>
    <property type="match status" value="1"/>
</dbReference>
<sequence length="320" mass="35929">MTELIKKTTHSQHQAQASNVHVQNDRNDRTAHEQASKQPSVEPLRASHEQPQTHHLQVLDRMELIRCLRRQPNASKRIDAVLFDKDGTLLDFIYMWGYWADQLLRSFREALEADGLNWQEDIADIWGTLHDSDGHIIDYDVRGPLAMGTMNDVYAVLAWQGYRAGWSWGQASQIVRELAKAADQQLEQARPVKEVEGATDFIKQCRQYGLKLGVVTADDTANAYKHVSWLGVEPMFDVMIGSDRVERGKPFPDMVQLACQQLGVEPAHTIVFGDTNGDMMMAQAAGCEIAIGIGQSQAFILQSMTITSFAELLTEEGTME</sequence>
<proteinExistence type="predicted"/>
<dbReference type="Proteomes" id="UP001185028">
    <property type="component" value="Unassembled WGS sequence"/>
</dbReference>
<evidence type="ECO:0000313" key="2">
    <source>
        <dbReference type="EMBL" id="MDR6243008.1"/>
    </source>
</evidence>
<feature type="compositionally biased region" description="Polar residues" evidence="1">
    <location>
        <begin position="11"/>
        <end position="22"/>
    </location>
</feature>
<organism evidence="2 3">
    <name type="scientific">Paenibacillus hunanensis</name>
    <dbReference type="NCBI Taxonomy" id="539262"/>
    <lineage>
        <taxon>Bacteria</taxon>
        <taxon>Bacillati</taxon>
        <taxon>Bacillota</taxon>
        <taxon>Bacilli</taxon>
        <taxon>Bacillales</taxon>
        <taxon>Paenibacillaceae</taxon>
        <taxon>Paenibacillus</taxon>
    </lineage>
</organism>
<gene>
    <name evidence="2" type="ORF">JOC58_000893</name>
</gene>
<dbReference type="Gene3D" id="1.10.150.240">
    <property type="entry name" value="Putative phosphatase, domain 2"/>
    <property type="match status" value="1"/>
</dbReference>
<dbReference type="EMBL" id="JAVDQH010000003">
    <property type="protein sequence ID" value="MDR6243008.1"/>
    <property type="molecule type" value="Genomic_DNA"/>
</dbReference>
<dbReference type="InterPro" id="IPR023214">
    <property type="entry name" value="HAD_sf"/>
</dbReference>
<accession>A0ABU1IXQ7</accession>
<dbReference type="CDD" id="cd07505">
    <property type="entry name" value="HAD_BPGM-like"/>
    <property type="match status" value="1"/>
</dbReference>